<comment type="subunit">
    <text evidence="1">Component of the lipopolysaccharide transport and assembly complex. Interacts with LptE and LptA.</text>
</comment>
<sequence precursor="true">MSWFSALPPSRKGAFALTALVTVATGPLHAQTAPSAQPPSTDEQDQPVTIRAEEITGRPDRELNLKSNVEITRDGTGMTADTACYMRVEDEVTAQGHVTMWRFGDRYKGDALQLNLETGKGWVLNPQYHMQLNNAQGRANRIDFLSEEVGVVSDGTYSTCEGPDPDWYLKSSKLRLDQGRDVGTAANTVIYFKGVPIIGTPALSFSLSGARRSGWLPPSIGAGSKGNAELMVPYYVNIAPNRDLTLFPRVIFNRGVQLGATFRYLGLTDRGPYSGETHVEGLPNDRIRHRNRWLVQSLHNQTVAPGWTYGWTVHAASDDNYPSDFSRTVAASAERQLLRELRTDYGTQYWSLSARVQNYQVLQDPAAIGPTGNPALFVPRPYDRLPQLNFHAGRYDVLGGFDWAVDAEATRFSQPGDIVQGNRFVFVPQVSLPFVRPGYFITPKLMLHATKYDLTDNKDQFGRPAPNEQDRAVPTFSLDSGLIFEREASLFGRPATQTLEPRLFYVRTPFRDQTQIPNFDTAIAGFNYAQLFTENRFVGADRVSDANQLTAAVVSRFIESNGAERLRVAVGTRYYFSNPRVTLTANDAKNQSRSDALFAAGGRISDHWNFDTGVQYDAQGHSLYSSNAGLQWQPAPMKVVNAEYRYQRDSFRNADLSGQWPLSARWYGVGRVSYSLKDKKLLESLVGLEYKADCWVFRFGASRFVTAAQTTSTPIFFQIELNGLSRLGFGNPLESFNKSIPGYTRLNTNVGRP</sequence>
<dbReference type="Pfam" id="PF04453">
    <property type="entry name" value="LptD"/>
    <property type="match status" value="1"/>
</dbReference>
<dbReference type="EMBL" id="JANUGV010000003">
    <property type="protein sequence ID" value="MCS0609202.1"/>
    <property type="molecule type" value="Genomic_DNA"/>
</dbReference>
<comment type="caution">
    <text evidence="1">Lacks conserved residue(s) required for the propagation of feature annotation.</text>
</comment>
<feature type="domain" description="LptD C-terminal" evidence="2">
    <location>
        <begin position="290"/>
        <end position="666"/>
    </location>
</feature>
<proteinExistence type="inferred from homology"/>
<keyword evidence="4" id="KW-1185">Reference proteome</keyword>
<reference evidence="3 4" key="1">
    <citation type="submission" date="2022-08" db="EMBL/GenBank/DDBJ databases">
        <title>Reclassification of Massilia species as members of the genera Telluria, Duganella, Pseudoduganella, Mokoshia gen. nov. and Zemynaea gen. nov. using orthogonal and non-orthogonal genome-based approaches.</title>
        <authorList>
            <person name="Bowman J.P."/>
        </authorList>
    </citation>
    <scope>NUCLEOTIDE SEQUENCE [LARGE SCALE GENOMIC DNA]</scope>
    <source>
        <strain evidence="3 4">JCM 31607</strain>
    </source>
</reference>
<evidence type="ECO:0000256" key="1">
    <source>
        <dbReference type="HAMAP-Rule" id="MF_01411"/>
    </source>
</evidence>
<feature type="chain" id="PRO_5044901135" description="LPS-assembly protein LptD" evidence="1">
    <location>
        <begin position="31"/>
        <end position="753"/>
    </location>
</feature>
<dbReference type="HAMAP" id="MF_01411">
    <property type="entry name" value="LPS_assembly_LptD"/>
    <property type="match status" value="1"/>
</dbReference>
<keyword evidence="1" id="KW-0732">Signal</keyword>
<accession>A0ABT2BL51</accession>
<dbReference type="Proteomes" id="UP001205861">
    <property type="component" value="Unassembled WGS sequence"/>
</dbReference>
<evidence type="ECO:0000259" key="2">
    <source>
        <dbReference type="Pfam" id="PF04453"/>
    </source>
</evidence>
<evidence type="ECO:0000313" key="3">
    <source>
        <dbReference type="EMBL" id="MCS0609202.1"/>
    </source>
</evidence>
<dbReference type="PANTHER" id="PTHR30189">
    <property type="entry name" value="LPS-ASSEMBLY PROTEIN"/>
    <property type="match status" value="1"/>
</dbReference>
<comment type="similarity">
    <text evidence="1">Belongs to the LptD family.</text>
</comment>
<keyword evidence="1" id="KW-0472">Membrane</keyword>
<comment type="caution">
    <text evidence="3">The sequence shown here is derived from an EMBL/GenBank/DDBJ whole genome shotgun (WGS) entry which is preliminary data.</text>
</comment>
<dbReference type="InterPro" id="IPR050218">
    <property type="entry name" value="LptD"/>
</dbReference>
<name>A0ABT2BL51_9BURK</name>
<dbReference type="PANTHER" id="PTHR30189:SF1">
    <property type="entry name" value="LPS-ASSEMBLY PROTEIN LPTD"/>
    <property type="match status" value="1"/>
</dbReference>
<feature type="signal peptide" evidence="1">
    <location>
        <begin position="1"/>
        <end position="30"/>
    </location>
</feature>
<comment type="subcellular location">
    <subcellularLocation>
        <location evidence="1">Cell outer membrane</location>
    </subcellularLocation>
</comment>
<protein>
    <recommendedName>
        <fullName evidence="1">LPS-assembly protein LptD</fullName>
    </recommendedName>
</protein>
<evidence type="ECO:0000313" key="4">
    <source>
        <dbReference type="Proteomes" id="UP001205861"/>
    </source>
</evidence>
<organism evidence="3 4">
    <name type="scientific">Massilia solisilvae</name>
    <dbReference type="NCBI Taxonomy" id="1811225"/>
    <lineage>
        <taxon>Bacteria</taxon>
        <taxon>Pseudomonadati</taxon>
        <taxon>Pseudomonadota</taxon>
        <taxon>Betaproteobacteria</taxon>
        <taxon>Burkholderiales</taxon>
        <taxon>Oxalobacteraceae</taxon>
        <taxon>Telluria group</taxon>
        <taxon>Massilia</taxon>
    </lineage>
</organism>
<gene>
    <name evidence="1" type="primary">lptD</name>
    <name evidence="3" type="ORF">NX773_13600</name>
</gene>
<comment type="function">
    <text evidence="1">Together with LptE, is involved in the assembly of lipopolysaccharide (LPS) at the surface of the outer membrane.</text>
</comment>
<dbReference type="InterPro" id="IPR007543">
    <property type="entry name" value="LptD_C"/>
</dbReference>
<dbReference type="RefSeq" id="WP_258856866.1">
    <property type="nucleotide sequence ID" value="NZ_JANUGV010000003.1"/>
</dbReference>
<dbReference type="InterPro" id="IPR020889">
    <property type="entry name" value="LipoPS_assembly_LptD"/>
</dbReference>
<keyword evidence="1" id="KW-0998">Cell outer membrane</keyword>